<organism evidence="2 3">
    <name type="scientific">Mesorhizobium denitrificans</name>
    <dbReference type="NCBI Taxonomy" id="2294114"/>
    <lineage>
        <taxon>Bacteria</taxon>
        <taxon>Pseudomonadati</taxon>
        <taxon>Pseudomonadota</taxon>
        <taxon>Alphaproteobacteria</taxon>
        <taxon>Hyphomicrobiales</taxon>
        <taxon>Phyllobacteriaceae</taxon>
        <taxon>Mesorhizobium</taxon>
    </lineage>
</organism>
<keyword evidence="1" id="KW-0472">Membrane</keyword>
<feature type="transmembrane region" description="Helical" evidence="1">
    <location>
        <begin position="109"/>
        <end position="127"/>
    </location>
</feature>
<name>A0A371XI22_9HYPH</name>
<evidence type="ECO:0000256" key="1">
    <source>
        <dbReference type="SAM" id="Phobius"/>
    </source>
</evidence>
<feature type="transmembrane region" description="Helical" evidence="1">
    <location>
        <begin position="12"/>
        <end position="32"/>
    </location>
</feature>
<evidence type="ECO:0000313" key="2">
    <source>
        <dbReference type="EMBL" id="RFC68878.1"/>
    </source>
</evidence>
<feature type="transmembrane region" description="Helical" evidence="1">
    <location>
        <begin position="148"/>
        <end position="167"/>
    </location>
</feature>
<accession>A0A371XI22</accession>
<gene>
    <name evidence="2" type="ORF">DY251_04435</name>
</gene>
<reference evidence="3" key="1">
    <citation type="submission" date="2018-08" db="EMBL/GenBank/DDBJ databases">
        <authorList>
            <person name="Im W.T."/>
        </authorList>
    </citation>
    <scope>NUCLEOTIDE SEQUENCE [LARGE SCALE GENOMIC DNA]</scope>
    <source>
        <strain evidence="3">LA-28</strain>
    </source>
</reference>
<feature type="transmembrane region" description="Helical" evidence="1">
    <location>
        <begin position="52"/>
        <end position="71"/>
    </location>
</feature>
<evidence type="ECO:0000313" key="3">
    <source>
        <dbReference type="Proteomes" id="UP000262379"/>
    </source>
</evidence>
<protein>
    <submittedName>
        <fullName evidence="2">Uncharacterized protein</fullName>
    </submittedName>
</protein>
<dbReference type="AlphaFoldDB" id="A0A371XI22"/>
<feature type="transmembrane region" description="Helical" evidence="1">
    <location>
        <begin position="207"/>
        <end position="226"/>
    </location>
</feature>
<feature type="transmembrane region" description="Helical" evidence="1">
    <location>
        <begin position="78"/>
        <end position="97"/>
    </location>
</feature>
<dbReference type="Proteomes" id="UP000262379">
    <property type="component" value="Unassembled WGS sequence"/>
</dbReference>
<sequence length="271" mass="29935">MARAENPSLHPALRIFSAGVIIVLLVGAGLFFTPALVRPRWPWDVAPFNARFLGSFYTAEIAVMLFLLVWNRWSPGRLILFMAFTFTLVVTATSLVHHGMFNFARKAPWIWYAVYILSVIVSGYVLFASRSKPVVHGPRLAPSLLTWLNLEWMLLALYGAALLALPLQSTAFWPWHIDIFHAQTYSAIFLSGAAGVWLLARNGTREDFLVVATAEIMVGALAILGLVLTDLAVHRVTWAAPGTIAWIALFALIAASGIQKLLHARRMATIA</sequence>
<feature type="transmembrane region" description="Helical" evidence="1">
    <location>
        <begin position="238"/>
        <end position="258"/>
    </location>
</feature>
<dbReference type="EMBL" id="QURN01000003">
    <property type="protein sequence ID" value="RFC68878.1"/>
    <property type="molecule type" value="Genomic_DNA"/>
</dbReference>
<keyword evidence="1" id="KW-0812">Transmembrane</keyword>
<keyword evidence="1" id="KW-1133">Transmembrane helix</keyword>
<keyword evidence="3" id="KW-1185">Reference proteome</keyword>
<comment type="caution">
    <text evidence="2">The sequence shown here is derived from an EMBL/GenBank/DDBJ whole genome shotgun (WGS) entry which is preliminary data.</text>
</comment>
<dbReference type="RefSeq" id="WP_116622646.1">
    <property type="nucleotide sequence ID" value="NZ_QURN01000003.1"/>
</dbReference>
<feature type="transmembrane region" description="Helical" evidence="1">
    <location>
        <begin position="179"/>
        <end position="200"/>
    </location>
</feature>
<proteinExistence type="predicted"/>